<proteinExistence type="inferred from homology"/>
<dbReference type="AlphaFoldDB" id="A0A1C3U129"/>
<dbReference type="PANTHER" id="PTHR15108">
    <property type="entry name" value="N-ACYLGLUCOSAMINE-2-EPIMERASE"/>
    <property type="match status" value="1"/>
</dbReference>
<dbReference type="InterPro" id="IPR008928">
    <property type="entry name" value="6-hairpin_glycosidase_sf"/>
</dbReference>
<evidence type="ECO:0000256" key="1">
    <source>
        <dbReference type="ARBA" id="ARBA00008558"/>
    </source>
</evidence>
<dbReference type="RefSeq" id="WP_075850972.1">
    <property type="nucleotide sequence ID" value="NZ_FMAC01000001.1"/>
</dbReference>
<dbReference type="InterPro" id="IPR010819">
    <property type="entry name" value="AGE/CE"/>
</dbReference>
<dbReference type="SUPFAM" id="SSF48208">
    <property type="entry name" value="Six-hairpin glycosidases"/>
    <property type="match status" value="1"/>
</dbReference>
<evidence type="ECO:0000256" key="2">
    <source>
        <dbReference type="ARBA" id="ARBA00023235"/>
    </source>
</evidence>
<comment type="similarity">
    <text evidence="1">Belongs to the N-acylglucosamine 2-epimerase family.</text>
</comment>
<dbReference type="Gene3D" id="1.50.10.10">
    <property type="match status" value="1"/>
</dbReference>
<accession>A0A1C3U129</accession>
<keyword evidence="4" id="KW-1185">Reference proteome</keyword>
<dbReference type="STRING" id="52131.GA0061100_101441"/>
<reference evidence="4" key="1">
    <citation type="submission" date="2016-08" db="EMBL/GenBank/DDBJ databases">
        <authorList>
            <person name="Varghese N."/>
            <person name="Submissions Spin"/>
        </authorList>
    </citation>
    <scope>NUCLEOTIDE SEQUENCE [LARGE SCALE GENOMIC DNA]</scope>
    <source>
        <strain evidence="4">CCBAU 57015</strain>
    </source>
</reference>
<sequence length="418" mass="46811">MNIQVEPATLGNWSTRAYHRRWLLDQTDALFDFFQYRAVNPKGGFYDMNDAGKPLDSVNPVRGIHSTARMVHCFSIGSLLGRPGANEIVDHGMTYLWNNHRDTKHGGYFWSLNNDGPVDSSKQGYGHAFVLLAASSAKTIGHPLADGMLADVTEILNTKFWEAKHGAIAEEFNRDWSLIDGGTYRGQNSNMHLTEALMAAFEATGDKAYLEKAESIADLVIRRSAGSVGWRVAEHFNADWVLDKNYRGNEMFRPSGTTPGHWLEWARLILQLWSLGEKRHGWMPEAAKGLFSQSMSLGWDSEKNGFFYTLDWEDVPAKRNKLWWPACEGAGAAHYLNEHVPSDFHEESYRKIWSVIGQAFIDRTNGGWHEELTENLAPAHTLFPGKGDIYHALQACLIPLFPATGSLTKVIAEAGGKI</sequence>
<organism evidence="3 4">
    <name type="scientific">Rhizobium hainanense</name>
    <dbReference type="NCBI Taxonomy" id="52131"/>
    <lineage>
        <taxon>Bacteria</taxon>
        <taxon>Pseudomonadati</taxon>
        <taxon>Pseudomonadota</taxon>
        <taxon>Alphaproteobacteria</taxon>
        <taxon>Hyphomicrobiales</taxon>
        <taxon>Rhizobiaceae</taxon>
        <taxon>Rhizobium/Agrobacterium group</taxon>
        <taxon>Rhizobium</taxon>
    </lineage>
</organism>
<dbReference type="GO" id="GO:0016853">
    <property type="term" value="F:isomerase activity"/>
    <property type="evidence" value="ECO:0007669"/>
    <property type="project" value="UniProtKB-KW"/>
</dbReference>
<dbReference type="Pfam" id="PF07221">
    <property type="entry name" value="GlcNAc_2-epim"/>
    <property type="match status" value="1"/>
</dbReference>
<protein>
    <submittedName>
        <fullName evidence="3">Mannose or cellobiose epimerase, N-acyl-D-glucosamine 2-epimerase family</fullName>
    </submittedName>
</protein>
<dbReference type="GO" id="GO:0005975">
    <property type="term" value="P:carbohydrate metabolic process"/>
    <property type="evidence" value="ECO:0007669"/>
    <property type="project" value="InterPro"/>
</dbReference>
<dbReference type="InterPro" id="IPR012341">
    <property type="entry name" value="6hp_glycosidase-like_sf"/>
</dbReference>
<keyword evidence="2" id="KW-0413">Isomerase</keyword>
<dbReference type="InterPro" id="IPR034116">
    <property type="entry name" value="AGE_dom"/>
</dbReference>
<dbReference type="OrthoDB" id="9806359at2"/>
<dbReference type="CDD" id="cd00249">
    <property type="entry name" value="AGE"/>
    <property type="match status" value="1"/>
</dbReference>
<evidence type="ECO:0000313" key="4">
    <source>
        <dbReference type="Proteomes" id="UP000186228"/>
    </source>
</evidence>
<dbReference type="EMBL" id="FMAC01000001">
    <property type="protein sequence ID" value="SCB09157.1"/>
    <property type="molecule type" value="Genomic_DNA"/>
</dbReference>
<gene>
    <name evidence="3" type="ORF">GA0061100_101441</name>
</gene>
<dbReference type="Proteomes" id="UP000186228">
    <property type="component" value="Unassembled WGS sequence"/>
</dbReference>
<name>A0A1C3U129_9HYPH</name>
<evidence type="ECO:0000313" key="3">
    <source>
        <dbReference type="EMBL" id="SCB09157.1"/>
    </source>
</evidence>